<accession>A0A955RXE2</accession>
<comment type="similarity">
    <text evidence="12">Belongs to the RecA family. RadA subfamily.</text>
</comment>
<dbReference type="EMBL" id="JAGQKY010000128">
    <property type="protein sequence ID" value="MCA9397750.1"/>
    <property type="molecule type" value="Genomic_DNA"/>
</dbReference>
<protein>
    <recommendedName>
        <fullName evidence="11 12">DNA repair protein RadA</fullName>
    </recommendedName>
</protein>
<evidence type="ECO:0000256" key="8">
    <source>
        <dbReference type="ARBA" id="ARBA00023016"/>
    </source>
</evidence>
<evidence type="ECO:0000256" key="11">
    <source>
        <dbReference type="NCBIfam" id="TIGR00416"/>
    </source>
</evidence>
<evidence type="ECO:0000256" key="7">
    <source>
        <dbReference type="ARBA" id="ARBA00022840"/>
    </source>
</evidence>
<dbReference type="PROSITE" id="PS50162">
    <property type="entry name" value="RECA_2"/>
    <property type="match status" value="1"/>
</dbReference>
<evidence type="ECO:0000256" key="5">
    <source>
        <dbReference type="ARBA" id="ARBA00022801"/>
    </source>
</evidence>
<organism evidence="14 15">
    <name type="scientific">candidate division WWE3 bacterium</name>
    <dbReference type="NCBI Taxonomy" id="2053526"/>
    <lineage>
        <taxon>Bacteria</taxon>
        <taxon>Katanobacteria</taxon>
    </lineage>
</organism>
<keyword evidence="5" id="KW-0378">Hydrolase</keyword>
<dbReference type="PRINTS" id="PR01874">
    <property type="entry name" value="DNAREPAIRADA"/>
</dbReference>
<dbReference type="GO" id="GO:0005524">
    <property type="term" value="F:ATP binding"/>
    <property type="evidence" value="ECO:0007669"/>
    <property type="project" value="UniProtKB-UniRule"/>
</dbReference>
<dbReference type="InterPro" id="IPR003593">
    <property type="entry name" value="AAA+_ATPase"/>
</dbReference>
<dbReference type="GO" id="GO:0140664">
    <property type="term" value="F:ATP-dependent DNA damage sensor activity"/>
    <property type="evidence" value="ECO:0007669"/>
    <property type="project" value="InterPro"/>
</dbReference>
<dbReference type="Pfam" id="PF05362">
    <property type="entry name" value="Lon_C"/>
    <property type="match status" value="1"/>
</dbReference>
<dbReference type="InterPro" id="IPR027417">
    <property type="entry name" value="P-loop_NTPase"/>
</dbReference>
<keyword evidence="7 12" id="KW-0067">ATP-binding</keyword>
<dbReference type="GO" id="GO:0004252">
    <property type="term" value="F:serine-type endopeptidase activity"/>
    <property type="evidence" value="ECO:0007669"/>
    <property type="project" value="InterPro"/>
</dbReference>
<keyword evidence="4 12" id="KW-0863">Zinc-finger</keyword>
<feature type="domain" description="RecA family profile 1" evidence="13">
    <location>
        <begin position="66"/>
        <end position="217"/>
    </location>
</feature>
<evidence type="ECO:0000256" key="2">
    <source>
        <dbReference type="ARBA" id="ARBA00022741"/>
    </source>
</evidence>
<gene>
    <name evidence="14" type="primary">radA</name>
    <name evidence="14" type="ORF">KC573_02885</name>
</gene>
<dbReference type="PANTHER" id="PTHR32472">
    <property type="entry name" value="DNA REPAIR PROTEIN RADA"/>
    <property type="match status" value="1"/>
</dbReference>
<evidence type="ECO:0000256" key="4">
    <source>
        <dbReference type="ARBA" id="ARBA00022771"/>
    </source>
</evidence>
<comment type="caution">
    <text evidence="14">The sequence shown here is derived from an EMBL/GenBank/DDBJ whole genome shotgun (WGS) entry which is preliminary data.</text>
</comment>
<keyword evidence="3 12" id="KW-0227">DNA damage</keyword>
<dbReference type="Pfam" id="PF18073">
    <property type="entry name" value="Zn_ribbon_LapB"/>
    <property type="match status" value="1"/>
</dbReference>
<keyword evidence="9 12" id="KW-0238">DNA-binding</keyword>
<dbReference type="GO" id="GO:0006508">
    <property type="term" value="P:proteolysis"/>
    <property type="evidence" value="ECO:0007669"/>
    <property type="project" value="InterPro"/>
</dbReference>
<evidence type="ECO:0000256" key="1">
    <source>
        <dbReference type="ARBA" id="ARBA00022723"/>
    </source>
</evidence>
<dbReference type="GO" id="GO:0003684">
    <property type="term" value="F:damaged DNA binding"/>
    <property type="evidence" value="ECO:0007669"/>
    <property type="project" value="InterPro"/>
</dbReference>
<dbReference type="GO" id="GO:0008270">
    <property type="term" value="F:zinc ion binding"/>
    <property type="evidence" value="ECO:0007669"/>
    <property type="project" value="UniProtKB-KW"/>
</dbReference>
<dbReference type="GO" id="GO:0000725">
    <property type="term" value="P:recombinational repair"/>
    <property type="evidence" value="ECO:0007669"/>
    <property type="project" value="TreeGrafter"/>
</dbReference>
<dbReference type="InterPro" id="IPR004504">
    <property type="entry name" value="DNA_repair_RadA"/>
</dbReference>
<evidence type="ECO:0000313" key="15">
    <source>
        <dbReference type="Proteomes" id="UP000699691"/>
    </source>
</evidence>
<dbReference type="Gene3D" id="3.30.230.10">
    <property type="match status" value="1"/>
</dbReference>
<dbReference type="NCBIfam" id="TIGR00416">
    <property type="entry name" value="sms"/>
    <property type="match status" value="1"/>
</dbReference>
<keyword evidence="1 12" id="KW-0479">Metal-binding</keyword>
<dbReference type="GO" id="GO:0005829">
    <property type="term" value="C:cytosol"/>
    <property type="evidence" value="ECO:0007669"/>
    <property type="project" value="TreeGrafter"/>
</dbReference>
<evidence type="ECO:0000256" key="9">
    <source>
        <dbReference type="ARBA" id="ARBA00023125"/>
    </source>
</evidence>
<dbReference type="InterPro" id="IPR041166">
    <property type="entry name" value="Rubredoxin_2"/>
</dbReference>
<dbReference type="Gene3D" id="3.40.50.300">
    <property type="entry name" value="P-loop containing nucleotide triphosphate hydrolases"/>
    <property type="match status" value="1"/>
</dbReference>
<sequence length="444" mass="48690">MAKNKITTFVCQSCGNESSRWSGRCFACGEWNTLTPVTIEDEPTTSSGYTPNQLELESLSDIKEKSVSRLQTAFDGLDRVLGGGLVPGSVILLGGEPGTGKSTLLLQYADAVASKGHVVYLSGEESVEQISMRANRLKLNNKSTIQLSTIATIDDFFHTIASVEKAPELVIIDSIQTVRDASSNARLGSLSHVQTVVQRMVEFAKRKRISVILVGHVTKEGSLAGPRTVEHMVDVVLYLEGETEKKVLRSVKNRFGSVNELALFSFENGFFEETIPSFLQESSEREPSQIGAVTTMIKEGGRFVPLEIQALVVNSYQQNPRRVINGYDFNRLLLLLAILDKHTKAAFYNHDVFVNVSEGIRINETAADLAICAALISSLKKIPIATTTAIWGEVSLLGKIMSVGHQEQRQKEAKRYGFEWFLSPAECTTISQALKKLGPASKTT</sequence>
<reference evidence="14" key="1">
    <citation type="submission" date="2020-04" db="EMBL/GenBank/DDBJ databases">
        <authorList>
            <person name="Zhang T."/>
        </authorList>
    </citation>
    <scope>NUCLEOTIDE SEQUENCE</scope>
    <source>
        <strain evidence="14">HKST-UBA02</strain>
    </source>
</reference>
<keyword evidence="8" id="KW-0346">Stress response</keyword>
<dbReference type="InterPro" id="IPR020568">
    <property type="entry name" value="Ribosomal_Su5_D2-typ_SF"/>
</dbReference>
<proteinExistence type="inferred from homology"/>
<name>A0A955RXE2_UNCKA</name>
<reference evidence="14" key="2">
    <citation type="journal article" date="2021" name="Microbiome">
        <title>Successional dynamics and alternative stable states in a saline activated sludge microbial community over 9 years.</title>
        <authorList>
            <person name="Wang Y."/>
            <person name="Ye J."/>
            <person name="Ju F."/>
            <person name="Liu L."/>
            <person name="Boyd J.A."/>
            <person name="Deng Y."/>
            <person name="Parks D.H."/>
            <person name="Jiang X."/>
            <person name="Yin X."/>
            <person name="Woodcroft B.J."/>
            <person name="Tyson G.W."/>
            <person name="Hugenholtz P."/>
            <person name="Polz M.F."/>
            <person name="Zhang T."/>
        </authorList>
    </citation>
    <scope>NUCLEOTIDE SEQUENCE</scope>
    <source>
        <strain evidence="14">HKST-UBA02</strain>
    </source>
</reference>
<keyword evidence="6 12" id="KW-0862">Zinc</keyword>
<dbReference type="Pfam" id="PF13481">
    <property type="entry name" value="AAA_25"/>
    <property type="match status" value="1"/>
</dbReference>
<dbReference type="SUPFAM" id="SSF54211">
    <property type="entry name" value="Ribosomal protein S5 domain 2-like"/>
    <property type="match status" value="1"/>
</dbReference>
<dbReference type="InterPro" id="IPR020588">
    <property type="entry name" value="RecA_ATP-bd"/>
</dbReference>
<evidence type="ECO:0000259" key="13">
    <source>
        <dbReference type="PROSITE" id="PS50162"/>
    </source>
</evidence>
<dbReference type="Proteomes" id="UP000699691">
    <property type="component" value="Unassembled WGS sequence"/>
</dbReference>
<keyword evidence="2 12" id="KW-0547">Nucleotide-binding</keyword>
<dbReference type="AlphaFoldDB" id="A0A955RXE2"/>
<comment type="function">
    <text evidence="12">DNA-dependent ATPase involved in processing of recombination intermediates, plays a role in repairing DNA breaks. Stimulates the branch migration of RecA-mediated strand transfer reactions, allowing the 3' invading strand to extend heteroduplex DNA faster. Binds ssDNA in the presence of ADP but not other nucleotides, has ATPase activity that is stimulated by ssDNA and various branched DNA structures, but inhibited by SSB. Does not have RecA's homology-searching function.</text>
</comment>
<evidence type="ECO:0000256" key="10">
    <source>
        <dbReference type="ARBA" id="ARBA00023204"/>
    </source>
</evidence>
<dbReference type="InterPro" id="IPR008269">
    <property type="entry name" value="Lon_proteolytic"/>
</dbReference>
<evidence type="ECO:0000256" key="6">
    <source>
        <dbReference type="ARBA" id="ARBA00022833"/>
    </source>
</evidence>
<dbReference type="PANTHER" id="PTHR32472:SF10">
    <property type="entry name" value="DNA REPAIR PROTEIN RADA-LIKE PROTEIN"/>
    <property type="match status" value="1"/>
</dbReference>
<evidence type="ECO:0000256" key="3">
    <source>
        <dbReference type="ARBA" id="ARBA00022763"/>
    </source>
</evidence>
<evidence type="ECO:0000313" key="14">
    <source>
        <dbReference type="EMBL" id="MCA9397750.1"/>
    </source>
</evidence>
<evidence type="ECO:0000256" key="12">
    <source>
        <dbReference type="RuleBase" id="RU003555"/>
    </source>
</evidence>
<dbReference type="SMART" id="SM00382">
    <property type="entry name" value="AAA"/>
    <property type="match status" value="1"/>
</dbReference>
<keyword evidence="10 12" id="KW-0234">DNA repair</keyword>
<dbReference type="InterPro" id="IPR014721">
    <property type="entry name" value="Ribsml_uS5_D2-typ_fold_subgr"/>
</dbReference>
<dbReference type="GO" id="GO:0004176">
    <property type="term" value="F:ATP-dependent peptidase activity"/>
    <property type="evidence" value="ECO:0007669"/>
    <property type="project" value="InterPro"/>
</dbReference>
<dbReference type="SUPFAM" id="SSF52540">
    <property type="entry name" value="P-loop containing nucleoside triphosphate hydrolases"/>
    <property type="match status" value="1"/>
</dbReference>